<evidence type="ECO:0000256" key="1">
    <source>
        <dbReference type="SAM" id="SignalP"/>
    </source>
</evidence>
<accession>A0A936Z4W8</accession>
<evidence type="ECO:0000313" key="2">
    <source>
        <dbReference type="EMBL" id="MBL0393697.1"/>
    </source>
</evidence>
<dbReference type="SUPFAM" id="SSF46626">
    <property type="entry name" value="Cytochrome c"/>
    <property type="match status" value="1"/>
</dbReference>
<dbReference type="GO" id="GO:0020037">
    <property type="term" value="F:heme binding"/>
    <property type="evidence" value="ECO:0007669"/>
    <property type="project" value="InterPro"/>
</dbReference>
<dbReference type="Proteomes" id="UP000599109">
    <property type="component" value="Unassembled WGS sequence"/>
</dbReference>
<gene>
    <name evidence="2" type="ORF">JJ685_21350</name>
</gene>
<keyword evidence="3" id="KW-1185">Reference proteome</keyword>
<protein>
    <submittedName>
        <fullName evidence="2">Cytochrome C</fullName>
    </submittedName>
</protein>
<proteinExistence type="predicted"/>
<sequence>MRLLPPLLVAPAVLLAAAGAHAQASPSRGLLLYTTHCVECHTSQMHWRDRRQARDWETLKAWVRHWQGDARLQWNEDDVEAVARHLNETVYRFPRQQAAQ</sequence>
<reference evidence="2 3" key="1">
    <citation type="journal article" date="2017" name="Int. J. Syst. Evol. Microbiol.">
        <title>Ramlibacter monticola sp. nov., isolated from forest soil.</title>
        <authorList>
            <person name="Chaudhary D.K."/>
            <person name="Kim J."/>
        </authorList>
    </citation>
    <scope>NUCLEOTIDE SEQUENCE [LARGE SCALE GENOMIC DNA]</scope>
    <source>
        <strain evidence="2 3">KACC 19175</strain>
    </source>
</reference>
<organism evidence="2 3">
    <name type="scientific">Ramlibacter monticola</name>
    <dbReference type="NCBI Taxonomy" id="1926872"/>
    <lineage>
        <taxon>Bacteria</taxon>
        <taxon>Pseudomonadati</taxon>
        <taxon>Pseudomonadota</taxon>
        <taxon>Betaproteobacteria</taxon>
        <taxon>Burkholderiales</taxon>
        <taxon>Comamonadaceae</taxon>
        <taxon>Ramlibacter</taxon>
    </lineage>
</organism>
<evidence type="ECO:0000313" key="3">
    <source>
        <dbReference type="Proteomes" id="UP000599109"/>
    </source>
</evidence>
<dbReference type="AlphaFoldDB" id="A0A936Z4W8"/>
<dbReference type="InterPro" id="IPR036909">
    <property type="entry name" value="Cyt_c-like_dom_sf"/>
</dbReference>
<feature type="chain" id="PRO_5037957286" evidence="1">
    <location>
        <begin position="23"/>
        <end position="100"/>
    </location>
</feature>
<name>A0A936Z4W8_9BURK</name>
<keyword evidence="1" id="KW-0732">Signal</keyword>
<dbReference type="GO" id="GO:0009055">
    <property type="term" value="F:electron transfer activity"/>
    <property type="evidence" value="ECO:0007669"/>
    <property type="project" value="InterPro"/>
</dbReference>
<feature type="signal peptide" evidence="1">
    <location>
        <begin position="1"/>
        <end position="22"/>
    </location>
</feature>
<comment type="caution">
    <text evidence="2">The sequence shown here is derived from an EMBL/GenBank/DDBJ whole genome shotgun (WGS) entry which is preliminary data.</text>
</comment>
<dbReference type="EMBL" id="JAEQNE010000006">
    <property type="protein sequence ID" value="MBL0393697.1"/>
    <property type="molecule type" value="Genomic_DNA"/>
</dbReference>